<dbReference type="SUPFAM" id="SSF53328">
    <property type="entry name" value="Formyltransferase"/>
    <property type="match status" value="1"/>
</dbReference>
<dbReference type="CDD" id="cd08646">
    <property type="entry name" value="FMT_core_Met-tRNA-FMT_N"/>
    <property type="match status" value="1"/>
</dbReference>
<dbReference type="Pfam" id="PF00551">
    <property type="entry name" value="Formyl_trans_N"/>
    <property type="match status" value="1"/>
</dbReference>
<evidence type="ECO:0000256" key="4">
    <source>
        <dbReference type="ARBA" id="ARBA00022917"/>
    </source>
</evidence>
<name>A0A0G1Q837_9BACT</name>
<protein>
    <recommendedName>
        <fullName evidence="2 5">Methionyl-tRNA formyltransferase</fullName>
        <ecNumber evidence="2 5">2.1.2.9</ecNumber>
    </recommendedName>
</protein>
<reference evidence="8 9" key="1">
    <citation type="journal article" date="2015" name="Nature">
        <title>rRNA introns, odd ribosomes, and small enigmatic genomes across a large radiation of phyla.</title>
        <authorList>
            <person name="Brown C.T."/>
            <person name="Hug L.A."/>
            <person name="Thomas B.C."/>
            <person name="Sharon I."/>
            <person name="Castelle C.J."/>
            <person name="Singh A."/>
            <person name="Wilkins M.J."/>
            <person name="Williams K.H."/>
            <person name="Banfield J.F."/>
        </authorList>
    </citation>
    <scope>NUCLEOTIDE SEQUENCE [LARGE SCALE GENOMIC DNA]</scope>
</reference>
<gene>
    <name evidence="5" type="primary">fmt</name>
    <name evidence="8" type="ORF">UX57_C0007G0044</name>
</gene>
<evidence type="ECO:0000256" key="2">
    <source>
        <dbReference type="ARBA" id="ARBA00012261"/>
    </source>
</evidence>
<dbReference type="EMBL" id="LCMS01000007">
    <property type="protein sequence ID" value="KKU41012.1"/>
    <property type="molecule type" value="Genomic_DNA"/>
</dbReference>
<dbReference type="SUPFAM" id="SSF50486">
    <property type="entry name" value="FMT C-terminal domain-like"/>
    <property type="match status" value="1"/>
</dbReference>
<dbReference type="AlphaFoldDB" id="A0A0G1Q837"/>
<dbReference type="STRING" id="1618994.UX57_C0007G0044"/>
<dbReference type="InterPro" id="IPR002376">
    <property type="entry name" value="Formyl_transf_N"/>
</dbReference>
<keyword evidence="4 5" id="KW-0648">Protein biosynthesis</keyword>
<keyword evidence="3 5" id="KW-0808">Transferase</keyword>
<dbReference type="Gene3D" id="3.40.50.12230">
    <property type="match status" value="1"/>
</dbReference>
<comment type="similarity">
    <text evidence="1 5">Belongs to the Fmt family.</text>
</comment>
<comment type="catalytic activity">
    <reaction evidence="5">
        <text>L-methionyl-tRNA(fMet) + (6R)-10-formyltetrahydrofolate = N-formyl-L-methionyl-tRNA(fMet) + (6S)-5,6,7,8-tetrahydrofolate + H(+)</text>
        <dbReference type="Rhea" id="RHEA:24380"/>
        <dbReference type="Rhea" id="RHEA-COMP:9952"/>
        <dbReference type="Rhea" id="RHEA-COMP:9953"/>
        <dbReference type="ChEBI" id="CHEBI:15378"/>
        <dbReference type="ChEBI" id="CHEBI:57453"/>
        <dbReference type="ChEBI" id="CHEBI:78530"/>
        <dbReference type="ChEBI" id="CHEBI:78844"/>
        <dbReference type="ChEBI" id="CHEBI:195366"/>
        <dbReference type="EC" id="2.1.2.9"/>
    </reaction>
</comment>
<organism evidence="8 9">
    <name type="scientific">Candidatus Uhrbacteria bacterium GW2011_GWE2_46_68</name>
    <dbReference type="NCBI Taxonomy" id="1618994"/>
    <lineage>
        <taxon>Bacteria</taxon>
        <taxon>Candidatus Uhriibacteriota</taxon>
    </lineage>
</organism>
<comment type="caution">
    <text evidence="8">The sequence shown here is derived from an EMBL/GenBank/DDBJ whole genome shotgun (WGS) entry which is preliminary data.</text>
</comment>
<evidence type="ECO:0000313" key="9">
    <source>
        <dbReference type="Proteomes" id="UP000034795"/>
    </source>
</evidence>
<evidence type="ECO:0000256" key="3">
    <source>
        <dbReference type="ARBA" id="ARBA00022679"/>
    </source>
</evidence>
<dbReference type="InterPro" id="IPR005793">
    <property type="entry name" value="Formyl_trans_C"/>
</dbReference>
<comment type="function">
    <text evidence="5">Attaches a formyl group to the free amino group of methionyl-tRNA(fMet). The formyl group appears to play a dual role in the initiator identity of N-formylmethionyl-tRNA by promoting its recognition by IF2 and preventing the misappropriation of this tRNA by the elongation apparatus.</text>
</comment>
<dbReference type="Pfam" id="PF02911">
    <property type="entry name" value="Formyl_trans_C"/>
    <property type="match status" value="1"/>
</dbReference>
<feature type="domain" description="Formyl transferase C-terminal" evidence="7">
    <location>
        <begin position="205"/>
        <end position="305"/>
    </location>
</feature>
<evidence type="ECO:0000313" key="8">
    <source>
        <dbReference type="EMBL" id="KKU41012.1"/>
    </source>
</evidence>
<dbReference type="GO" id="GO:0005829">
    <property type="term" value="C:cytosol"/>
    <property type="evidence" value="ECO:0007669"/>
    <property type="project" value="TreeGrafter"/>
</dbReference>
<dbReference type="CDD" id="cd08704">
    <property type="entry name" value="Met_tRNA_FMT_C"/>
    <property type="match status" value="1"/>
</dbReference>
<dbReference type="PATRIC" id="fig|1618994.3.peg.532"/>
<dbReference type="EC" id="2.1.2.9" evidence="2 5"/>
<feature type="domain" description="Formyl transferase N-terminal" evidence="6">
    <location>
        <begin position="1"/>
        <end position="180"/>
    </location>
</feature>
<dbReference type="NCBIfam" id="TIGR00460">
    <property type="entry name" value="fmt"/>
    <property type="match status" value="1"/>
</dbReference>
<sequence>MRIVFFGTPTFALPFLLDLTQDKEIEVVGVVTQPDKPADRGQKPHTSPVKVLAQKHNIQVFDFSSLKTPEVVSSLGALQADAFVVVAYGKIIPKTLLSLARLGCINVHPSLLPRHRGPSPMPWTILENDLVGGVTIMQLDEGMDTGPLLTQEQIPIDPNETVETLQAKIHLIGPDLLIKTLKLFASGAIHPQPQDPAKATVTKLLQKEDGKIHWEQSAKTLERLWRAYEPWPGMWTTWTRKGKTLRLLLKNVSVVAKSCETPGRVHTTKEGDLFVETGDGYLEIHHLQPEGKSIMSAEAFVRGHRDIDGVVLS</sequence>
<accession>A0A0G1Q837</accession>
<dbReference type="InterPro" id="IPR044135">
    <property type="entry name" value="Met-tRNA-FMT_C"/>
</dbReference>
<dbReference type="PANTHER" id="PTHR11138">
    <property type="entry name" value="METHIONYL-TRNA FORMYLTRANSFERASE"/>
    <property type="match status" value="1"/>
</dbReference>
<evidence type="ECO:0000259" key="7">
    <source>
        <dbReference type="Pfam" id="PF02911"/>
    </source>
</evidence>
<dbReference type="PANTHER" id="PTHR11138:SF5">
    <property type="entry name" value="METHIONYL-TRNA FORMYLTRANSFERASE, MITOCHONDRIAL"/>
    <property type="match status" value="1"/>
</dbReference>
<evidence type="ECO:0000259" key="6">
    <source>
        <dbReference type="Pfam" id="PF00551"/>
    </source>
</evidence>
<evidence type="ECO:0000256" key="5">
    <source>
        <dbReference type="HAMAP-Rule" id="MF_00182"/>
    </source>
</evidence>
<feature type="binding site" evidence="5">
    <location>
        <begin position="110"/>
        <end position="113"/>
    </location>
    <ligand>
        <name>(6S)-5,6,7,8-tetrahydrofolate</name>
        <dbReference type="ChEBI" id="CHEBI:57453"/>
    </ligand>
</feature>
<dbReference type="HAMAP" id="MF_00182">
    <property type="entry name" value="Formyl_trans"/>
    <property type="match status" value="1"/>
</dbReference>
<dbReference type="Proteomes" id="UP000034795">
    <property type="component" value="Unassembled WGS sequence"/>
</dbReference>
<dbReference type="InterPro" id="IPR011034">
    <property type="entry name" value="Formyl_transferase-like_C_sf"/>
</dbReference>
<dbReference type="InterPro" id="IPR005794">
    <property type="entry name" value="Fmt"/>
</dbReference>
<dbReference type="InterPro" id="IPR036477">
    <property type="entry name" value="Formyl_transf_N_sf"/>
</dbReference>
<evidence type="ECO:0000256" key="1">
    <source>
        <dbReference type="ARBA" id="ARBA00010699"/>
    </source>
</evidence>
<dbReference type="GO" id="GO:0004479">
    <property type="term" value="F:methionyl-tRNA formyltransferase activity"/>
    <property type="evidence" value="ECO:0007669"/>
    <property type="project" value="UniProtKB-UniRule"/>
</dbReference>
<proteinExistence type="inferred from homology"/>
<dbReference type="InterPro" id="IPR041711">
    <property type="entry name" value="Met-tRNA-FMT_N"/>
</dbReference>